<accession>A0A7D9GYC1</accession>
<reference evidence="1 2" key="1">
    <citation type="submission" date="2019-07" db="EMBL/GenBank/DDBJ databases">
        <authorList>
            <person name="Friedrich A."/>
            <person name="Schacherer J."/>
        </authorList>
    </citation>
    <scope>NUCLEOTIDE SEQUENCE [LARGE SCALE GENOMIC DNA]</scope>
</reference>
<name>A0A7D9GYC1_DEKBR</name>
<dbReference type="EMBL" id="CABFWN010000001">
    <property type="protein sequence ID" value="VUG16862.1"/>
    <property type="molecule type" value="Genomic_DNA"/>
</dbReference>
<evidence type="ECO:0000313" key="1">
    <source>
        <dbReference type="EMBL" id="VUG16862.1"/>
    </source>
</evidence>
<organism evidence="1 2">
    <name type="scientific">Dekkera bruxellensis</name>
    <name type="common">Brettanomyces custersii</name>
    <dbReference type="NCBI Taxonomy" id="5007"/>
    <lineage>
        <taxon>Eukaryota</taxon>
        <taxon>Fungi</taxon>
        <taxon>Dikarya</taxon>
        <taxon>Ascomycota</taxon>
        <taxon>Saccharomycotina</taxon>
        <taxon>Pichiomycetes</taxon>
        <taxon>Pichiales</taxon>
        <taxon>Pichiaceae</taxon>
        <taxon>Brettanomyces</taxon>
    </lineage>
</organism>
<gene>
    <name evidence="1" type="ORF">DEBR0S1_27512G</name>
</gene>
<sequence>MATNISRIRGYYYDKRRKRYFRIIETNDTDSCNDQYSRNTLREKQKVSIKEKHAEMKKNAIYRNNQIAEAKRKQVLSMKREIIITDVNGLCRYLLMDPRAPSREDISTFMKYKDFAGFAPSSYLLAFQQKIFLQKMHSHYLTLPIRGTQKLMGFYMTNNCLFSLSDALPDLFFEKLNTPLTTQIRHKLINSRRCAVQNVNIGTIRGDHHNELGCIRPSLIENNLQFLEVELEHINDSISLLQTLGLNIIRIIFDRIRGPLVVYHKLATKDYYAAHIPNFDIPKTESLVLFQESFNRIFPFYFEGESLIAYSTERNGTYFLQLRGDTDDFRHILIEIDSSPVALCQSKDYTYVAFQDGRVNIYRTEGIVKNYVFTLCTIETNTVICQMEIISNAGNSYLLVSGLNSFLTLYKIDVSQRSVSVTKFVTYSGYSNTFDYSRNFKMIEDSPFFIISSRPSTAEKPILLLYYLFLGQPLHWINPSINKPECMNISMNLSFDFIQGNLFVLNSERTRFANLWIERYFRILLLPVGTPPNRFWKHYL</sequence>
<dbReference type="AlphaFoldDB" id="A0A7D9GYC1"/>
<proteinExistence type="predicted"/>
<keyword evidence="2" id="KW-1185">Reference proteome</keyword>
<dbReference type="Proteomes" id="UP000478008">
    <property type="component" value="Unassembled WGS sequence"/>
</dbReference>
<protein>
    <submittedName>
        <fullName evidence="1">DEBR0S1_27512g1_1</fullName>
    </submittedName>
</protein>
<evidence type="ECO:0000313" key="2">
    <source>
        <dbReference type="Proteomes" id="UP000478008"/>
    </source>
</evidence>